<dbReference type="InterPro" id="IPR034209">
    <property type="entry name" value="PUF60_RRM1"/>
</dbReference>
<dbReference type="GO" id="GO:0071013">
    <property type="term" value="C:catalytic step 2 spliceosome"/>
    <property type="evidence" value="ECO:0007669"/>
    <property type="project" value="TreeGrafter"/>
</dbReference>
<evidence type="ECO:0000259" key="9">
    <source>
        <dbReference type="PROSITE" id="PS50102"/>
    </source>
</evidence>
<dbReference type="FunFam" id="3.30.70.330:FF:000136">
    <property type="entry name" value="poly(U)-binding-splicing factor PUF60 isoform X1"/>
    <property type="match status" value="1"/>
</dbReference>
<comment type="similarity">
    <text evidence="2">Belongs to the RRM half pint family.</text>
</comment>
<dbReference type="GO" id="GO:0000380">
    <property type="term" value="P:alternative mRNA splicing, via spliceosome"/>
    <property type="evidence" value="ECO:0007669"/>
    <property type="project" value="TreeGrafter"/>
</dbReference>
<dbReference type="FunFam" id="3.30.70.330:FF:000382">
    <property type="entry name" value="G-patch domain-containing protein"/>
    <property type="match status" value="1"/>
</dbReference>
<keyword evidence="5" id="KW-0508">mRNA splicing</keyword>
<dbReference type="Gene3D" id="3.30.70.330">
    <property type="match status" value="3"/>
</dbReference>
<reference evidence="11" key="1">
    <citation type="submission" date="2013-02" db="EMBL/GenBank/DDBJ databases">
        <authorList>
            <person name="Hughes D."/>
        </authorList>
    </citation>
    <scope>NUCLEOTIDE SEQUENCE</scope>
    <source>
        <strain>Durham</strain>
        <strain evidence="11">NC isolate 2 -- Noor lab</strain>
    </source>
</reference>
<evidence type="ECO:0000256" key="1">
    <source>
        <dbReference type="ARBA" id="ARBA00004123"/>
    </source>
</evidence>
<evidence type="ECO:0000256" key="5">
    <source>
        <dbReference type="ARBA" id="ARBA00023187"/>
    </source>
</evidence>
<accession>T1GVZ1</accession>
<comment type="subcellular location">
    <subcellularLocation>
        <location evidence="1">Nucleus</location>
    </subcellularLocation>
</comment>
<dbReference type="STRING" id="36166.T1GVZ1"/>
<dbReference type="Proteomes" id="UP000015102">
    <property type="component" value="Unassembled WGS sequence"/>
</dbReference>
<dbReference type="InterPro" id="IPR003954">
    <property type="entry name" value="RRM_euk-type"/>
</dbReference>
<dbReference type="InterPro" id="IPR012677">
    <property type="entry name" value="Nucleotide-bd_a/b_plait_sf"/>
</dbReference>
<feature type="domain" description="RRM" evidence="9">
    <location>
        <begin position="243"/>
        <end position="314"/>
    </location>
</feature>
<dbReference type="GO" id="GO:0006376">
    <property type="term" value="P:mRNA splice site recognition"/>
    <property type="evidence" value="ECO:0007669"/>
    <property type="project" value="TreeGrafter"/>
</dbReference>
<dbReference type="InterPro" id="IPR035979">
    <property type="entry name" value="RBD_domain_sf"/>
</dbReference>
<evidence type="ECO:0000256" key="2">
    <source>
        <dbReference type="ARBA" id="ARBA00005987"/>
    </source>
</evidence>
<protein>
    <recommendedName>
        <fullName evidence="9">RRM domain-containing protein</fullName>
    </recommendedName>
</protein>
<proteinExistence type="inferred from homology"/>
<dbReference type="PANTHER" id="PTHR47330">
    <property type="entry name" value="POLY(U)-BINDING-SPLICING FACTOR PUF60-B-RELATED"/>
    <property type="match status" value="1"/>
</dbReference>
<dbReference type="SMART" id="SM00361">
    <property type="entry name" value="RRM_1"/>
    <property type="match status" value="2"/>
</dbReference>
<sequence>MRTLTLKVEFRPIKKTRPGNDKSISPRRSRSKEKDHDEASPKKKSRSETGKTEPRIPYLSQPVYDLKQTGDVKFGPGTRSVLLGLLGGSLPKLSSDQYDTVARAKKYAMEQSIKMVLMKQTLAHQQQQLASQRTQVQRQQALALMCRVYVGSISFELKEDTIRGAFLPFGPIKSINMSWDPVTQKHKGFAFVEYEIPEGAQLALEQMNGSLMGGRNIKVGRPSNMPQAQQVIDEIQEEAKSYNRIYVASIHPDLSEEDIKSVFEAFGPILYCKLAAGATASSHKGYGFIEYSNKQAMDEAISSMNLFDLGGQLLSWTSNYTTECTDVPFHQFYNAHTAAVAAAAATAKIQALDAVANNAVMAVPQITQTAVTKVSAMPAPHPTQALHPQTITPVAPIAQIPTVVPTIPVTTIPVLQPPQVVAPIVLGSTPAAIPQPPTALAVEDALKKAHEIRQEELQKKLLEENDAQTLQQQETMSIKGQNARQLVMQRLMRPQESKVVILRNMVGIEDVDETLQDEIQDECSKFGIVERVIIYNEKQTENEDDEDAEVIVKIFVEFSSPSECIKATDALHGRFFGGRRVIAQSYDQALFDHGDLSG</sequence>
<feature type="region of interest" description="Disordered" evidence="8">
    <location>
        <begin position="1"/>
        <end position="60"/>
    </location>
</feature>
<evidence type="ECO:0000256" key="7">
    <source>
        <dbReference type="PROSITE-ProRule" id="PRU00176"/>
    </source>
</evidence>
<dbReference type="GO" id="GO:0003723">
    <property type="term" value="F:RNA binding"/>
    <property type="evidence" value="ECO:0007669"/>
    <property type="project" value="UniProtKB-UniRule"/>
</dbReference>
<dbReference type="EMBL" id="CAQQ02088539">
    <property type="status" value="NOT_ANNOTATED_CDS"/>
    <property type="molecule type" value="Genomic_DNA"/>
</dbReference>
<dbReference type="SMART" id="SM00360">
    <property type="entry name" value="RRM"/>
    <property type="match status" value="3"/>
</dbReference>
<dbReference type="GO" id="GO:0000381">
    <property type="term" value="P:regulation of alternative mRNA splicing, via spliceosome"/>
    <property type="evidence" value="ECO:0007669"/>
    <property type="project" value="InterPro"/>
</dbReference>
<dbReference type="SUPFAM" id="SSF54928">
    <property type="entry name" value="RNA-binding domain, RBD"/>
    <property type="match status" value="2"/>
</dbReference>
<dbReference type="CDD" id="cd12371">
    <property type="entry name" value="RRM2_PUF60"/>
    <property type="match status" value="1"/>
</dbReference>
<reference evidence="10" key="2">
    <citation type="submission" date="2015-06" db="UniProtKB">
        <authorList>
            <consortium name="EnsemblMetazoa"/>
        </authorList>
    </citation>
    <scope>IDENTIFICATION</scope>
</reference>
<feature type="domain" description="RRM" evidence="9">
    <location>
        <begin position="498"/>
        <end position="588"/>
    </location>
</feature>
<dbReference type="GO" id="GO:0071011">
    <property type="term" value="C:precatalytic spliceosome"/>
    <property type="evidence" value="ECO:0007669"/>
    <property type="project" value="TreeGrafter"/>
</dbReference>
<evidence type="ECO:0000256" key="4">
    <source>
        <dbReference type="ARBA" id="ARBA00022884"/>
    </source>
</evidence>
<dbReference type="PROSITE" id="PS50102">
    <property type="entry name" value="RRM"/>
    <property type="match status" value="3"/>
</dbReference>
<dbReference type="OMA" id="VHTHKGY"/>
<organism evidence="10 11">
    <name type="scientific">Megaselia scalaris</name>
    <name type="common">Humpbacked fly</name>
    <name type="synonym">Phora scalaris</name>
    <dbReference type="NCBI Taxonomy" id="36166"/>
    <lineage>
        <taxon>Eukaryota</taxon>
        <taxon>Metazoa</taxon>
        <taxon>Ecdysozoa</taxon>
        <taxon>Arthropoda</taxon>
        <taxon>Hexapoda</taxon>
        <taxon>Insecta</taxon>
        <taxon>Pterygota</taxon>
        <taxon>Neoptera</taxon>
        <taxon>Endopterygota</taxon>
        <taxon>Diptera</taxon>
        <taxon>Brachycera</taxon>
        <taxon>Muscomorpha</taxon>
        <taxon>Platypezoidea</taxon>
        <taxon>Phoridae</taxon>
        <taxon>Megaseliini</taxon>
        <taxon>Megaselia</taxon>
    </lineage>
</organism>
<keyword evidence="6" id="KW-0539">Nucleus</keyword>
<evidence type="ECO:0000313" key="11">
    <source>
        <dbReference type="Proteomes" id="UP000015102"/>
    </source>
</evidence>
<dbReference type="AlphaFoldDB" id="T1GVZ1"/>
<feature type="compositionally biased region" description="Basic and acidic residues" evidence="8">
    <location>
        <begin position="32"/>
        <end position="54"/>
    </location>
</feature>
<dbReference type="NCBIfam" id="TIGR01645">
    <property type="entry name" value="half-pint"/>
    <property type="match status" value="1"/>
</dbReference>
<dbReference type="EnsemblMetazoa" id="MESCA007959-RA">
    <property type="protein sequence ID" value="MESCA007959-PA"/>
    <property type="gene ID" value="MESCA007959"/>
</dbReference>
<dbReference type="HOGENOM" id="CLU_020551_3_1_1"/>
<name>T1GVZ1_MEGSC</name>
<dbReference type="CDD" id="cd12370">
    <property type="entry name" value="RRM1_PUF60"/>
    <property type="match status" value="1"/>
</dbReference>
<dbReference type="PANTHER" id="PTHR47330:SF1">
    <property type="entry name" value="POLY(U)-BINDING-SPLICING FACTOR PUF60"/>
    <property type="match status" value="1"/>
</dbReference>
<keyword evidence="11" id="KW-1185">Reference proteome</keyword>
<dbReference type="InterPro" id="IPR000504">
    <property type="entry name" value="RRM_dom"/>
</dbReference>
<evidence type="ECO:0000256" key="8">
    <source>
        <dbReference type="SAM" id="MobiDB-lite"/>
    </source>
</evidence>
<feature type="domain" description="RRM" evidence="9">
    <location>
        <begin position="146"/>
        <end position="224"/>
    </location>
</feature>
<keyword evidence="4 7" id="KW-0694">RNA-binding</keyword>
<evidence type="ECO:0000256" key="3">
    <source>
        <dbReference type="ARBA" id="ARBA00022664"/>
    </source>
</evidence>
<evidence type="ECO:0000313" key="10">
    <source>
        <dbReference type="EnsemblMetazoa" id="MESCA007959-PA"/>
    </source>
</evidence>
<dbReference type="Pfam" id="PF00076">
    <property type="entry name" value="RRM_1"/>
    <property type="match status" value="2"/>
</dbReference>
<dbReference type="InterPro" id="IPR051974">
    <property type="entry name" value="PUF60_regulator"/>
</dbReference>
<keyword evidence="3" id="KW-0507">mRNA processing</keyword>
<dbReference type="InterPro" id="IPR034211">
    <property type="entry name" value="PUF60_RRM2"/>
</dbReference>
<dbReference type="InterPro" id="IPR006532">
    <property type="entry name" value="PUF60-like"/>
</dbReference>
<evidence type="ECO:0000256" key="6">
    <source>
        <dbReference type="ARBA" id="ARBA00023242"/>
    </source>
</evidence>